<dbReference type="RefSeq" id="WP_105048260.1">
    <property type="nucleotide sequence ID" value="NZ_CP150661.1"/>
</dbReference>
<accession>A0A2P6CCE8</accession>
<dbReference type="Proteomes" id="UP000247345">
    <property type="component" value="Unassembled WGS sequence"/>
</dbReference>
<organism evidence="4 5">
    <name type="scientific">Polaribacter butkevichii</name>
    <dbReference type="NCBI Taxonomy" id="218490"/>
    <lineage>
        <taxon>Bacteria</taxon>
        <taxon>Pseudomonadati</taxon>
        <taxon>Bacteroidota</taxon>
        <taxon>Flavobacteriia</taxon>
        <taxon>Flavobacteriales</taxon>
        <taxon>Flavobacteriaceae</taxon>
    </lineage>
</organism>
<dbReference type="Pfam" id="PF18962">
    <property type="entry name" value="Por_Secre_tail"/>
    <property type="match status" value="1"/>
</dbReference>
<feature type="chain" id="PRO_5015182923" description="Secretion system C-terminal sorting domain-containing protein" evidence="2">
    <location>
        <begin position="23"/>
        <end position="555"/>
    </location>
</feature>
<keyword evidence="1 2" id="KW-0732">Signal</keyword>
<dbReference type="InterPro" id="IPR026444">
    <property type="entry name" value="Secre_tail"/>
</dbReference>
<protein>
    <recommendedName>
        <fullName evidence="3">Secretion system C-terminal sorting domain-containing protein</fullName>
    </recommendedName>
</protein>
<reference evidence="4 5" key="1">
    <citation type="submission" date="2016-12" db="EMBL/GenBank/DDBJ databases">
        <title>Trade-off between light-utilization and light-protection in marine flavobacteria.</title>
        <authorList>
            <person name="Kumagai Y."/>
            <person name="Yoshizawa S."/>
            <person name="Kogure K."/>
            <person name="Iwasaki W."/>
        </authorList>
    </citation>
    <scope>NUCLEOTIDE SEQUENCE [LARGE SCALE GENOMIC DNA]</scope>
    <source>
        <strain evidence="4 5">KCTC 12100</strain>
    </source>
</reference>
<dbReference type="AlphaFoldDB" id="A0A2P6CCE8"/>
<evidence type="ECO:0000313" key="4">
    <source>
        <dbReference type="EMBL" id="PQJ72601.1"/>
    </source>
</evidence>
<evidence type="ECO:0000256" key="2">
    <source>
        <dbReference type="SAM" id="SignalP"/>
    </source>
</evidence>
<gene>
    <name evidence="4" type="ORF">BTO14_04740</name>
</gene>
<feature type="signal peptide" evidence="2">
    <location>
        <begin position="1"/>
        <end position="22"/>
    </location>
</feature>
<feature type="domain" description="Secretion system C-terminal sorting" evidence="3">
    <location>
        <begin position="479"/>
        <end position="548"/>
    </location>
</feature>
<evidence type="ECO:0000259" key="3">
    <source>
        <dbReference type="Pfam" id="PF18962"/>
    </source>
</evidence>
<keyword evidence="5" id="KW-1185">Reference proteome</keyword>
<dbReference type="OrthoDB" id="1204817at2"/>
<evidence type="ECO:0000313" key="5">
    <source>
        <dbReference type="Proteomes" id="UP000247345"/>
    </source>
</evidence>
<evidence type="ECO:0000256" key="1">
    <source>
        <dbReference type="ARBA" id="ARBA00022729"/>
    </source>
</evidence>
<dbReference type="EMBL" id="MSCK01000001">
    <property type="protein sequence ID" value="PQJ72601.1"/>
    <property type="molecule type" value="Genomic_DNA"/>
</dbReference>
<comment type="caution">
    <text evidence="4">The sequence shown here is derived from an EMBL/GenBank/DDBJ whole genome shotgun (WGS) entry which is preliminary data.</text>
</comment>
<sequence length="555" mass="63068">MKHIIKKILLILLFVTIGNTIAQTDKSDFVSIEGVKNKQLYKKNYTNSFNEYLPETGINHTETAFVSIPEKLVVNKNIKDFLSVAYYQREHKVASVVATKTEGGVYNHYKEICNRLNGASLDSISTVLVKEHQVIKSKIRNVSGKVEYTLSFSIKVDNNNKELFSFWNIDQYPTGNYQNYLIWGSSYAQVYATANYILEKYSLIGTLKSKTIESVLPNVFVQTGSYSNGIVHLNLINRTQEKAVNFVGNIADTEVSDHVKAANTFSLSGDYNEVLAIETGILFDIGFYLETTSSNQKDALYLADGPWGLDYLKEYAMVSNFEIKTFKREFKETVYEVERSVKAIGEVKGNVNLFRHLLPENKTLNVVKYNFLNFKIRNNEPVEIVLMSSEDRAWKNRLRYTIPANSKEKMYSISFSDFVDHLGNKAAITDIKTVVFSIIGDYTNYKPFNFDINQIAFTINNTLITDDVIVEKNNKLKNYPNPFTSSTTILLPVASNDIQIKVYDVMGRVVDVQKLSAHSSSKEVQYNAPQLKKGVYKYSLIDDTKSQHSGTFIVN</sequence>
<proteinExistence type="predicted"/>
<dbReference type="NCBIfam" id="TIGR04183">
    <property type="entry name" value="Por_Secre_tail"/>
    <property type="match status" value="1"/>
</dbReference>
<name>A0A2P6CCE8_9FLAO</name>